<dbReference type="Proteomes" id="UP000033647">
    <property type="component" value="Unassembled WGS sequence"/>
</dbReference>
<dbReference type="EMBL" id="LAFY01004065">
    <property type="protein sequence ID" value="KJX95555.1"/>
    <property type="molecule type" value="Genomic_DNA"/>
</dbReference>
<dbReference type="Gene3D" id="3.40.30.10">
    <property type="entry name" value="Glutaredoxin"/>
    <property type="match status" value="1"/>
</dbReference>
<keyword evidence="8" id="KW-1185">Reference proteome</keyword>
<evidence type="ECO:0000256" key="2">
    <source>
        <dbReference type="ARBA" id="ARBA00022679"/>
    </source>
</evidence>
<keyword evidence="2 4" id="KW-0808">Transferase</keyword>
<gene>
    <name evidence="7" type="ORF">TI39_contig4105g00010</name>
</gene>
<dbReference type="InterPro" id="IPR014440">
    <property type="entry name" value="HCCAis_GSTk"/>
</dbReference>
<evidence type="ECO:0000313" key="7">
    <source>
        <dbReference type="EMBL" id="KJX95555.1"/>
    </source>
</evidence>
<dbReference type="GO" id="GO:0016853">
    <property type="term" value="F:isomerase activity"/>
    <property type="evidence" value="ECO:0007669"/>
    <property type="project" value="UniProtKB-KW"/>
</dbReference>
<dbReference type="GO" id="GO:0005777">
    <property type="term" value="C:peroxisome"/>
    <property type="evidence" value="ECO:0007669"/>
    <property type="project" value="TreeGrafter"/>
</dbReference>
<proteinExistence type="inferred from homology"/>
<evidence type="ECO:0000313" key="8">
    <source>
        <dbReference type="Proteomes" id="UP000033647"/>
    </source>
</evidence>
<protein>
    <recommendedName>
        <fullName evidence="4">Glutathione S-transferase kappa</fullName>
        <ecNumber evidence="4">2.5.1.18</ecNumber>
    </recommendedName>
</protein>
<evidence type="ECO:0000259" key="6">
    <source>
        <dbReference type="Pfam" id="PF01323"/>
    </source>
</evidence>
<dbReference type="GO" id="GO:0004364">
    <property type="term" value="F:glutathione transferase activity"/>
    <property type="evidence" value="ECO:0007669"/>
    <property type="project" value="UniProtKB-UniRule"/>
</dbReference>
<feature type="domain" description="DSBA-like thioredoxin" evidence="6">
    <location>
        <begin position="5"/>
        <end position="204"/>
    </location>
</feature>
<comment type="catalytic activity">
    <reaction evidence="3 4">
        <text>RX + glutathione = an S-substituted glutathione + a halide anion + H(+)</text>
        <dbReference type="Rhea" id="RHEA:16437"/>
        <dbReference type="ChEBI" id="CHEBI:15378"/>
        <dbReference type="ChEBI" id="CHEBI:16042"/>
        <dbReference type="ChEBI" id="CHEBI:17792"/>
        <dbReference type="ChEBI" id="CHEBI:57925"/>
        <dbReference type="ChEBI" id="CHEBI:90779"/>
        <dbReference type="EC" id="2.5.1.18"/>
    </reaction>
</comment>
<dbReference type="GO" id="GO:0004602">
    <property type="term" value="F:glutathione peroxidase activity"/>
    <property type="evidence" value="ECO:0007669"/>
    <property type="project" value="TreeGrafter"/>
</dbReference>
<sequence length="218" mass="24581">MAKKVTLYVDIVSPFAYIAYHITRTSPVFKDIELTYIPIFLAGIMQQAGNTPPFKIKNKDHWINVERERWTKLFHVPSIGMPNPFPQSTVTAQRALCYIESVHPDKLVASIDALYAAFWGQGKPIGQNETVVEALGGVFGEQEAKKIVEVEIKKDEVKKKMNANTQLAWEAGAFGLPWFVATNEKGEKEGFWGVDHLGQMLNFLEVKRVQEGGWKAML</sequence>
<evidence type="ECO:0000256" key="4">
    <source>
        <dbReference type="PIRNR" id="PIRNR006386"/>
    </source>
</evidence>
<dbReference type="PANTHER" id="PTHR42943">
    <property type="entry name" value="GLUTATHIONE S-TRANSFERASE KAPPA"/>
    <property type="match status" value="1"/>
</dbReference>
<name>A0A0F4GHA5_9PEZI</name>
<reference evidence="7 8" key="1">
    <citation type="submission" date="2015-03" db="EMBL/GenBank/DDBJ databases">
        <title>RNA-seq based gene annotation and comparative genomics of four Zymoseptoria species reveal species-specific pathogenicity related genes and transposable element activity.</title>
        <authorList>
            <person name="Grandaubert J."/>
            <person name="Bhattacharyya A."/>
            <person name="Stukenbrock E.H."/>
        </authorList>
    </citation>
    <scope>NUCLEOTIDE SEQUENCE [LARGE SCALE GENOMIC DNA]</scope>
    <source>
        <strain evidence="7 8">Zb18110</strain>
    </source>
</reference>
<dbReference type="InterPro" id="IPR001853">
    <property type="entry name" value="DSBA-like_thioredoxin_dom"/>
</dbReference>
<evidence type="ECO:0000256" key="1">
    <source>
        <dbReference type="ARBA" id="ARBA00006494"/>
    </source>
</evidence>
<keyword evidence="7" id="KW-0413">Isomerase</keyword>
<dbReference type="Pfam" id="PF01323">
    <property type="entry name" value="DSBA"/>
    <property type="match status" value="1"/>
</dbReference>
<comment type="caution">
    <text evidence="7">The sequence shown here is derived from an EMBL/GenBank/DDBJ whole genome shotgun (WGS) entry which is preliminary data.</text>
</comment>
<dbReference type="EC" id="2.5.1.18" evidence="4"/>
<dbReference type="GO" id="GO:0006749">
    <property type="term" value="P:glutathione metabolic process"/>
    <property type="evidence" value="ECO:0007669"/>
    <property type="project" value="TreeGrafter"/>
</dbReference>
<dbReference type="PIRSF" id="PIRSF006386">
    <property type="entry name" value="HCCAis_GSTk"/>
    <property type="match status" value="1"/>
</dbReference>
<evidence type="ECO:0000256" key="3">
    <source>
        <dbReference type="ARBA" id="ARBA00047960"/>
    </source>
</evidence>
<dbReference type="GO" id="GO:0005739">
    <property type="term" value="C:mitochondrion"/>
    <property type="evidence" value="ECO:0007669"/>
    <property type="project" value="TreeGrafter"/>
</dbReference>
<dbReference type="PANTHER" id="PTHR42943:SF2">
    <property type="entry name" value="GLUTATHIONE S-TRANSFERASE KAPPA 1"/>
    <property type="match status" value="1"/>
</dbReference>
<feature type="active site" description="Nucleophile" evidence="5">
    <location>
        <position position="13"/>
    </location>
</feature>
<dbReference type="InterPro" id="IPR036249">
    <property type="entry name" value="Thioredoxin-like_sf"/>
</dbReference>
<dbReference type="OrthoDB" id="4664297at2759"/>
<organism evidence="7 8">
    <name type="scientific">Zymoseptoria brevis</name>
    <dbReference type="NCBI Taxonomy" id="1047168"/>
    <lineage>
        <taxon>Eukaryota</taxon>
        <taxon>Fungi</taxon>
        <taxon>Dikarya</taxon>
        <taxon>Ascomycota</taxon>
        <taxon>Pezizomycotina</taxon>
        <taxon>Dothideomycetes</taxon>
        <taxon>Dothideomycetidae</taxon>
        <taxon>Mycosphaerellales</taxon>
        <taxon>Mycosphaerellaceae</taxon>
        <taxon>Zymoseptoria</taxon>
    </lineage>
</organism>
<dbReference type="FunFam" id="3.40.30.10:FF:000096">
    <property type="entry name" value="Glutathione S-transferase kappa"/>
    <property type="match status" value="1"/>
</dbReference>
<evidence type="ECO:0000256" key="5">
    <source>
        <dbReference type="PIRSR" id="PIRSR006386-1"/>
    </source>
</evidence>
<comment type="similarity">
    <text evidence="1 4">Belongs to the GST superfamily. Kappa family.</text>
</comment>
<dbReference type="InterPro" id="IPR051924">
    <property type="entry name" value="GST_Kappa/NadH"/>
</dbReference>
<accession>A0A0F4GHA5</accession>
<dbReference type="SUPFAM" id="SSF52833">
    <property type="entry name" value="Thioredoxin-like"/>
    <property type="match status" value="1"/>
</dbReference>
<dbReference type="STRING" id="1047168.A0A0F4GHA5"/>
<dbReference type="AlphaFoldDB" id="A0A0F4GHA5"/>